<gene>
    <name evidence="2" type="ORF">HYC85_029696</name>
</gene>
<evidence type="ECO:0000313" key="2">
    <source>
        <dbReference type="EMBL" id="KAF5933525.1"/>
    </source>
</evidence>
<evidence type="ECO:0000313" key="3">
    <source>
        <dbReference type="Proteomes" id="UP000593564"/>
    </source>
</evidence>
<keyword evidence="3" id="KW-1185">Reference proteome</keyword>
<reference evidence="2 3" key="2">
    <citation type="submission" date="2020-07" db="EMBL/GenBank/DDBJ databases">
        <title>Genome assembly of wild tea tree DASZ reveals pedigree and selection history of tea varieties.</title>
        <authorList>
            <person name="Zhang W."/>
        </authorList>
    </citation>
    <scope>NUCLEOTIDE SEQUENCE [LARGE SCALE GENOMIC DNA]</scope>
    <source>
        <strain evidence="3">cv. G240</strain>
        <tissue evidence="2">Leaf</tissue>
    </source>
</reference>
<feature type="compositionally biased region" description="Polar residues" evidence="1">
    <location>
        <begin position="422"/>
        <end position="433"/>
    </location>
</feature>
<protein>
    <recommendedName>
        <fullName evidence="4">Aminotransferase-like plant mobile domain-containing protein</fullName>
    </recommendedName>
</protein>
<reference evidence="3" key="1">
    <citation type="journal article" date="2020" name="Nat. Commun.">
        <title>Genome assembly of wild tea tree DASZ reveals pedigree and selection history of tea varieties.</title>
        <authorList>
            <person name="Zhang W."/>
            <person name="Zhang Y."/>
            <person name="Qiu H."/>
            <person name="Guo Y."/>
            <person name="Wan H."/>
            <person name="Zhang X."/>
            <person name="Scossa F."/>
            <person name="Alseekh S."/>
            <person name="Zhang Q."/>
            <person name="Wang P."/>
            <person name="Xu L."/>
            <person name="Schmidt M.H."/>
            <person name="Jia X."/>
            <person name="Li D."/>
            <person name="Zhu A."/>
            <person name="Guo F."/>
            <person name="Chen W."/>
            <person name="Ni D."/>
            <person name="Usadel B."/>
            <person name="Fernie A.R."/>
            <person name="Wen W."/>
        </authorList>
    </citation>
    <scope>NUCLEOTIDE SEQUENCE [LARGE SCALE GENOMIC DNA]</scope>
    <source>
        <strain evidence="3">cv. G240</strain>
    </source>
</reference>
<evidence type="ECO:0000256" key="1">
    <source>
        <dbReference type="SAM" id="MobiDB-lite"/>
    </source>
</evidence>
<comment type="caution">
    <text evidence="2">The sequence shown here is derived from an EMBL/GenBank/DDBJ whole genome shotgun (WGS) entry which is preliminary data.</text>
</comment>
<name>A0A7J7FZB3_CAMSI</name>
<feature type="region of interest" description="Disordered" evidence="1">
    <location>
        <begin position="347"/>
        <end position="373"/>
    </location>
</feature>
<sequence length="433" mass="48992">MTMTPYDFPVITSLGVGGDVIPFDPDMEEWEAAWIELLGVRPPLFRTTMVRYSWFEEQFWGIESETVEEVEQYARGFLMFILELVVEVPLTIPYSWVYDGQLHRRTREPFTFFRHYFDTVAAREITWHPWATIPTGIRGWYTVALGISRYRILLEGPVFRAWYLSKRVVRQSLGLPAPFIPMTSLQSMRSADSLSVDGVIQFMVGLEADVREGEGARAPAARARPRATRVAKARGREASQVRQRTDWPELPTALTCWQYTGEAYQIPIEPAAARHRYVRAHDAPLVCTTFSVFSSLSDMCSFWTLIILNAFAGTPRIYRGSAGAISLIQGHDIEEGGITRLPWHSGSIHTDSTGDNCSTSTSGASSGGREEKEIGSTRCWNPITHVFNFGGQEICPTIEEYQVLMESRRDEEILPQPRFGVSSDTTKLAQKRK</sequence>
<proteinExistence type="predicted"/>
<organism evidence="2 3">
    <name type="scientific">Camellia sinensis</name>
    <name type="common">Tea plant</name>
    <name type="synonym">Thea sinensis</name>
    <dbReference type="NCBI Taxonomy" id="4442"/>
    <lineage>
        <taxon>Eukaryota</taxon>
        <taxon>Viridiplantae</taxon>
        <taxon>Streptophyta</taxon>
        <taxon>Embryophyta</taxon>
        <taxon>Tracheophyta</taxon>
        <taxon>Spermatophyta</taxon>
        <taxon>Magnoliopsida</taxon>
        <taxon>eudicotyledons</taxon>
        <taxon>Gunneridae</taxon>
        <taxon>Pentapetalae</taxon>
        <taxon>asterids</taxon>
        <taxon>Ericales</taxon>
        <taxon>Theaceae</taxon>
        <taxon>Camellia</taxon>
    </lineage>
</organism>
<dbReference type="Proteomes" id="UP000593564">
    <property type="component" value="Unassembled WGS sequence"/>
</dbReference>
<feature type="region of interest" description="Disordered" evidence="1">
    <location>
        <begin position="414"/>
        <end position="433"/>
    </location>
</feature>
<evidence type="ECO:0008006" key="4">
    <source>
        <dbReference type="Google" id="ProtNLM"/>
    </source>
</evidence>
<accession>A0A7J7FZB3</accession>
<dbReference type="AlphaFoldDB" id="A0A7J7FZB3"/>
<feature type="compositionally biased region" description="Polar residues" evidence="1">
    <location>
        <begin position="347"/>
        <end position="357"/>
    </location>
</feature>
<dbReference type="EMBL" id="JACBKZ010000014">
    <property type="protein sequence ID" value="KAF5933525.1"/>
    <property type="molecule type" value="Genomic_DNA"/>
</dbReference>